<dbReference type="GO" id="GO:0005506">
    <property type="term" value="F:iron ion binding"/>
    <property type="evidence" value="ECO:0007669"/>
    <property type="project" value="InterPro"/>
</dbReference>
<dbReference type="GO" id="GO:0016712">
    <property type="term" value="F:oxidoreductase activity, acting on paired donors, with incorporation or reduction of molecular oxygen, reduced flavin or flavoprotein as one donor, and incorporation of one atom of oxygen"/>
    <property type="evidence" value="ECO:0007669"/>
    <property type="project" value="InterPro"/>
</dbReference>
<dbReference type="AlphaFoldDB" id="A0A1W2TU36"/>
<dbReference type="InterPro" id="IPR036396">
    <property type="entry name" value="Cyt_P450_sf"/>
</dbReference>
<evidence type="ECO:0000256" key="8">
    <source>
        <dbReference type="SAM" id="SignalP"/>
    </source>
</evidence>
<comment type="similarity">
    <text evidence="2 7">Belongs to the cytochrome P450 family.</text>
</comment>
<evidence type="ECO:0000256" key="1">
    <source>
        <dbReference type="ARBA" id="ARBA00001971"/>
    </source>
</evidence>
<keyword evidence="8" id="KW-0732">Signal</keyword>
<keyword evidence="4 7" id="KW-0560">Oxidoreductase</keyword>
<keyword evidence="5 7" id="KW-0408">Iron</keyword>
<dbReference type="OMA" id="KLWANFY"/>
<evidence type="ECO:0000256" key="3">
    <source>
        <dbReference type="ARBA" id="ARBA00022723"/>
    </source>
</evidence>
<dbReference type="PROSITE" id="PS00086">
    <property type="entry name" value="CYTOCHROME_P450"/>
    <property type="match status" value="1"/>
</dbReference>
<keyword evidence="7" id="KW-0349">Heme</keyword>
<gene>
    <name evidence="9" type="ORF">SAMD00023353_3100740</name>
</gene>
<dbReference type="PRINTS" id="PR01239">
    <property type="entry name" value="EP450IICYP52"/>
</dbReference>
<dbReference type="SUPFAM" id="SSF48264">
    <property type="entry name" value="Cytochrome P450"/>
    <property type="match status" value="1"/>
</dbReference>
<dbReference type="GO" id="GO:0020037">
    <property type="term" value="F:heme binding"/>
    <property type="evidence" value="ECO:0007669"/>
    <property type="project" value="InterPro"/>
</dbReference>
<dbReference type="Proteomes" id="UP000054516">
    <property type="component" value="Unassembled WGS sequence"/>
</dbReference>
<evidence type="ECO:0000313" key="10">
    <source>
        <dbReference type="Proteomes" id="UP000054516"/>
    </source>
</evidence>
<dbReference type="Gene3D" id="1.10.630.10">
    <property type="entry name" value="Cytochrome P450"/>
    <property type="match status" value="1"/>
</dbReference>
<dbReference type="Pfam" id="PF00067">
    <property type="entry name" value="p450"/>
    <property type="match status" value="1"/>
</dbReference>
<dbReference type="PANTHER" id="PTHR24287">
    <property type="entry name" value="P450, PUTATIVE (EUROFUNG)-RELATED"/>
    <property type="match status" value="1"/>
</dbReference>
<keyword evidence="6 7" id="KW-0503">Monooxygenase</keyword>
<evidence type="ECO:0000256" key="2">
    <source>
        <dbReference type="ARBA" id="ARBA00010617"/>
    </source>
</evidence>
<keyword evidence="10" id="KW-1185">Reference proteome</keyword>
<reference evidence="9" key="1">
    <citation type="submission" date="2016-03" db="EMBL/GenBank/DDBJ databases">
        <title>Draft genome sequence of Rosellinia necatrix.</title>
        <authorList>
            <person name="Kanematsu S."/>
        </authorList>
    </citation>
    <scope>NUCLEOTIDE SEQUENCE [LARGE SCALE GENOMIC DNA]</scope>
    <source>
        <strain evidence="9">W97</strain>
    </source>
</reference>
<evidence type="ECO:0000256" key="6">
    <source>
        <dbReference type="ARBA" id="ARBA00023033"/>
    </source>
</evidence>
<evidence type="ECO:0000313" key="9">
    <source>
        <dbReference type="EMBL" id="GAP92080.1"/>
    </source>
</evidence>
<accession>A0A1W2TU36</accession>
<dbReference type="STRING" id="77044.A0A1W2TU36"/>
<evidence type="ECO:0000256" key="7">
    <source>
        <dbReference type="RuleBase" id="RU000461"/>
    </source>
</evidence>
<dbReference type="PRINTS" id="PR00385">
    <property type="entry name" value="P450"/>
</dbReference>
<evidence type="ECO:0000256" key="4">
    <source>
        <dbReference type="ARBA" id="ARBA00023002"/>
    </source>
</evidence>
<organism evidence="9">
    <name type="scientific">Rosellinia necatrix</name>
    <name type="common">White root-rot fungus</name>
    <dbReference type="NCBI Taxonomy" id="77044"/>
    <lineage>
        <taxon>Eukaryota</taxon>
        <taxon>Fungi</taxon>
        <taxon>Dikarya</taxon>
        <taxon>Ascomycota</taxon>
        <taxon>Pezizomycotina</taxon>
        <taxon>Sordariomycetes</taxon>
        <taxon>Xylariomycetidae</taxon>
        <taxon>Xylariales</taxon>
        <taxon>Xylariaceae</taxon>
        <taxon>Rosellinia</taxon>
    </lineage>
</organism>
<dbReference type="InterPro" id="IPR001128">
    <property type="entry name" value="Cyt_P450"/>
</dbReference>
<dbReference type="InterPro" id="IPR002974">
    <property type="entry name" value="Cyt_P450_E_CYP52_ascomycetes"/>
</dbReference>
<protein>
    <submittedName>
        <fullName evidence="9">Putative cytochrome P450</fullName>
    </submittedName>
</protein>
<feature type="signal peptide" evidence="8">
    <location>
        <begin position="1"/>
        <end position="15"/>
    </location>
</feature>
<sequence>MELKTAFMLLCLVLATFFLFRRRRQRDAAARNKGCHPAVSHRPLEPFLGFDFQMKMYSQIPYLYQLHQKYGDTYQVPSLIGAPTICTIDPENIRTINTSKDYGVEPQRLPGLEKFCGRGFITTDGDIRRQARKLLKPSFDIKNVRDLGILRIETDKMFQGIRKGRTVDLQPLLYVMFLNSALHFVLGVSPSTQTFDAPSTADDFVKAFHSALFYSMFRVILGRAWNLLPQKKYNEVCTAAHSYLDYYINEALAGDAKQQSGSVIQGLSAQTEDLNFIRSQVIQAMMAAQDTTSELLTNALFVLARHPNYWEQLHSEFAGKPDEDFSADNLLKSKLIMNVLHETLRLYPIFPLLGRVALRDTILPAGGGPNHDHPIFVPKGSPVVMAYYALHRNTSVFGDDIEAFKPERWNSLKPRQWEFLGFGSGDRACLGQQKATIEAAYVLARFAREFWMLKSRDARDWKGELKLTCKSAHGCKVVVH</sequence>
<evidence type="ECO:0000256" key="5">
    <source>
        <dbReference type="ARBA" id="ARBA00023004"/>
    </source>
</evidence>
<proteinExistence type="inferred from homology"/>
<dbReference type="InterPro" id="IPR047146">
    <property type="entry name" value="Cyt_P450_E_CYP52_fungi"/>
</dbReference>
<dbReference type="EMBL" id="DF977476">
    <property type="protein sequence ID" value="GAP92080.1"/>
    <property type="molecule type" value="Genomic_DNA"/>
</dbReference>
<dbReference type="PANTHER" id="PTHR24287:SF17">
    <property type="entry name" value="P450, PUTATIVE (EUROFUNG)-RELATED"/>
    <property type="match status" value="1"/>
</dbReference>
<keyword evidence="3 7" id="KW-0479">Metal-binding</keyword>
<dbReference type="InterPro" id="IPR017972">
    <property type="entry name" value="Cyt_P450_CS"/>
</dbReference>
<name>A0A1W2TU36_ROSNE</name>
<dbReference type="OrthoDB" id="1470350at2759"/>
<comment type="cofactor">
    <cofactor evidence="1">
        <name>heme</name>
        <dbReference type="ChEBI" id="CHEBI:30413"/>
    </cofactor>
</comment>
<feature type="chain" id="PRO_5013184648" evidence="8">
    <location>
        <begin position="16"/>
        <end position="480"/>
    </location>
</feature>